<evidence type="ECO:0000313" key="4">
    <source>
        <dbReference type="Proteomes" id="UP000011115"/>
    </source>
</evidence>
<dbReference type="InterPro" id="IPR046796">
    <property type="entry name" value="Transposase_32_dom"/>
</dbReference>
<dbReference type="Pfam" id="PF20167">
    <property type="entry name" value="Transposase_32"/>
    <property type="match status" value="1"/>
</dbReference>
<name>M1DWW1_SOLTU</name>
<organism evidence="3 4">
    <name type="scientific">Solanum tuberosum</name>
    <name type="common">Potato</name>
    <dbReference type="NCBI Taxonomy" id="4113"/>
    <lineage>
        <taxon>Eukaryota</taxon>
        <taxon>Viridiplantae</taxon>
        <taxon>Streptophyta</taxon>
        <taxon>Embryophyta</taxon>
        <taxon>Tracheophyta</taxon>
        <taxon>Spermatophyta</taxon>
        <taxon>Magnoliopsida</taxon>
        <taxon>eudicotyledons</taxon>
        <taxon>Gunneridae</taxon>
        <taxon>Pentapetalae</taxon>
        <taxon>asterids</taxon>
        <taxon>lamiids</taxon>
        <taxon>Solanales</taxon>
        <taxon>Solanaceae</taxon>
        <taxon>Solanoideae</taxon>
        <taxon>Solaneae</taxon>
        <taxon>Solanum</taxon>
    </lineage>
</organism>
<feature type="compositionally biased region" description="Polar residues" evidence="1">
    <location>
        <begin position="298"/>
        <end position="310"/>
    </location>
</feature>
<reference evidence="3" key="2">
    <citation type="submission" date="2015-06" db="UniProtKB">
        <authorList>
            <consortium name="EnsemblPlants"/>
        </authorList>
    </citation>
    <scope>IDENTIFICATION</scope>
    <source>
        <strain evidence="3">DM1-3 516 R44</strain>
    </source>
</reference>
<proteinExistence type="predicted"/>
<dbReference type="PaxDb" id="4113-PGSC0003DMT400095700"/>
<evidence type="ECO:0000313" key="3">
    <source>
        <dbReference type="EnsemblPlants" id="PGSC0003DMT400095700"/>
    </source>
</evidence>
<dbReference type="AlphaFoldDB" id="M1DWW1"/>
<protein>
    <submittedName>
        <fullName evidence="3">Gag-pol protein</fullName>
    </submittedName>
</protein>
<keyword evidence="4" id="KW-1185">Reference proteome</keyword>
<dbReference type="GO" id="GO:0009523">
    <property type="term" value="C:photosystem II"/>
    <property type="evidence" value="ECO:0000318"/>
    <property type="project" value="GO_Central"/>
</dbReference>
<dbReference type="Proteomes" id="UP000011115">
    <property type="component" value="Unassembled WGS sequence"/>
</dbReference>
<feature type="compositionally biased region" description="Low complexity" evidence="1">
    <location>
        <begin position="266"/>
        <end position="279"/>
    </location>
</feature>
<dbReference type="Gramene" id="PGSC0003DMT400095700">
    <property type="protein sequence ID" value="PGSC0003DMT400095700"/>
    <property type="gene ID" value="PGSC0003DMG400045271"/>
</dbReference>
<dbReference type="GO" id="GO:0009579">
    <property type="term" value="C:thylakoid"/>
    <property type="evidence" value="ECO:0000318"/>
    <property type="project" value="GO_Central"/>
</dbReference>
<sequence>MLQRRRVELQSKALHKPARILVTHTPPPCPVQEVEQVPPVPSVQAPLPRSLNRVKVVGLRTILEEKLLSTDGVVDRYPEMWHTIKFNKFEILTRPRGSYIPSWYREFYAGYGELVPNEKKKANSFAPVDHLVVQGRRVKCSRTDINEVLGCTTNVIHVLVDQIQKKTLDDLKGWLAPLISDITPRWIKLGFHREKRDLNVDAWFWFGFISRDGHEGQAESDLTPIPSVDHIAVLACLSAISGEDGRGSDSHFLYKHPEERNQVNQSSAATTTSTSAAASRPPIDKAMLFKTGHLAQSANVHASQDMTTRRANAKRTEGDNQEVPPQPVIDPLEDNVTNLEFRLAFQVLAQAMTAQANRGVVNLVNPNVGMVAARVRDFTGMNPLEFYGSKVEEDPQEFIDEVYKILVIIGVTQVEKMELVAYQLNGVAQIWFNQ</sequence>
<dbReference type="PANTHER" id="PTHR33180">
    <property type="entry name" value="PHOTOSYSTEM II CP43 REACTION CENTER PROTEIN"/>
    <property type="match status" value="1"/>
</dbReference>
<feature type="region of interest" description="Disordered" evidence="1">
    <location>
        <begin position="258"/>
        <end position="282"/>
    </location>
</feature>
<dbReference type="HOGENOM" id="CLU_632244_0_0_1"/>
<evidence type="ECO:0000256" key="1">
    <source>
        <dbReference type="SAM" id="MobiDB-lite"/>
    </source>
</evidence>
<reference evidence="4" key="1">
    <citation type="journal article" date="2011" name="Nature">
        <title>Genome sequence and analysis of the tuber crop potato.</title>
        <authorList>
            <consortium name="The Potato Genome Sequencing Consortium"/>
        </authorList>
    </citation>
    <scope>NUCLEOTIDE SEQUENCE [LARGE SCALE GENOMIC DNA]</scope>
    <source>
        <strain evidence="4">cv. DM1-3 516 R44</strain>
    </source>
</reference>
<evidence type="ECO:0000259" key="2">
    <source>
        <dbReference type="Pfam" id="PF20167"/>
    </source>
</evidence>
<dbReference type="PANTHER" id="PTHR33180:SF31">
    <property type="entry name" value="POLYPROTEIN PROTEIN"/>
    <property type="match status" value="1"/>
</dbReference>
<feature type="region of interest" description="Disordered" evidence="1">
    <location>
        <begin position="298"/>
        <end position="329"/>
    </location>
</feature>
<accession>M1DWW1</accession>
<dbReference type="InParanoid" id="M1DWW1"/>
<feature type="domain" description="Putative plant transposon protein" evidence="2">
    <location>
        <begin position="87"/>
        <end position="223"/>
    </location>
</feature>
<dbReference type="EnsemblPlants" id="PGSC0003DMT400095700">
    <property type="protein sequence ID" value="PGSC0003DMT400095700"/>
    <property type="gene ID" value="PGSC0003DMG400045271"/>
</dbReference>